<feature type="transmembrane region" description="Helical" evidence="1">
    <location>
        <begin position="173"/>
        <end position="193"/>
    </location>
</feature>
<sequence>MCFSAQASFIAGAALVTCGGVTLHMARQAGARYLPLASLPLVFGLQQVSEGVLWLSFDTAAGPSLAAALVFLFFAYWFWPFWVPMSSAMIETDPRRRRVFSGIAVLGFCLGALLFLPVLLGPDKLDIYLMKHSIRYENAQMFPNEGAKLAARLVYAAVICAPLIGSSLPQLRGFGYLILASVAAGLLFASYAFTSIWCFLAAVISAYIYVVLRAVRSARPLALGASHAKR</sequence>
<dbReference type="Pfam" id="PF20334">
    <property type="entry name" value="DUF6629"/>
    <property type="match status" value="1"/>
</dbReference>
<dbReference type="Proteomes" id="UP001193035">
    <property type="component" value="Unassembled WGS sequence"/>
</dbReference>
<reference evidence="2 3" key="1">
    <citation type="submission" date="2019-05" db="EMBL/GenBank/DDBJ databases">
        <title>Ruegeria sp. nov., isolated from tidal flat.</title>
        <authorList>
            <person name="Kim W."/>
        </authorList>
    </citation>
    <scope>NUCLEOTIDE SEQUENCE [LARGE SCALE GENOMIC DNA]</scope>
    <source>
        <strain evidence="2 3">CAU 1488</strain>
    </source>
</reference>
<keyword evidence="1" id="KW-0812">Transmembrane</keyword>
<evidence type="ECO:0000313" key="3">
    <source>
        <dbReference type="Proteomes" id="UP001193035"/>
    </source>
</evidence>
<feature type="transmembrane region" description="Helical" evidence="1">
    <location>
        <begin position="6"/>
        <end position="26"/>
    </location>
</feature>
<name>A0ABY2WU03_9RHOB</name>
<dbReference type="RefSeq" id="WP_138844465.1">
    <property type="nucleotide sequence ID" value="NZ_VCPD01000007.1"/>
</dbReference>
<keyword evidence="1" id="KW-1133">Transmembrane helix</keyword>
<accession>A0ABY2WU03</accession>
<comment type="caution">
    <text evidence="2">The sequence shown here is derived from an EMBL/GenBank/DDBJ whole genome shotgun (WGS) entry which is preliminary data.</text>
</comment>
<keyword evidence="1" id="KW-0472">Membrane</keyword>
<keyword evidence="3" id="KW-1185">Reference proteome</keyword>
<feature type="transmembrane region" description="Helical" evidence="1">
    <location>
        <begin position="60"/>
        <end position="79"/>
    </location>
</feature>
<proteinExistence type="predicted"/>
<organism evidence="2 3">
    <name type="scientific">Ruegeria sediminis</name>
    <dbReference type="NCBI Taxonomy" id="2583820"/>
    <lineage>
        <taxon>Bacteria</taxon>
        <taxon>Pseudomonadati</taxon>
        <taxon>Pseudomonadota</taxon>
        <taxon>Alphaproteobacteria</taxon>
        <taxon>Rhodobacterales</taxon>
        <taxon>Roseobacteraceae</taxon>
        <taxon>Ruegeria</taxon>
    </lineage>
</organism>
<evidence type="ECO:0000313" key="2">
    <source>
        <dbReference type="EMBL" id="TMV04770.1"/>
    </source>
</evidence>
<protein>
    <submittedName>
        <fullName evidence="2">Uncharacterized protein</fullName>
    </submittedName>
</protein>
<dbReference type="InterPro" id="IPR046737">
    <property type="entry name" value="DUF6629"/>
</dbReference>
<feature type="transmembrane region" description="Helical" evidence="1">
    <location>
        <begin position="199"/>
        <end position="215"/>
    </location>
</feature>
<dbReference type="EMBL" id="VCPD01000007">
    <property type="protein sequence ID" value="TMV04770.1"/>
    <property type="molecule type" value="Genomic_DNA"/>
</dbReference>
<evidence type="ECO:0000256" key="1">
    <source>
        <dbReference type="SAM" id="Phobius"/>
    </source>
</evidence>
<feature type="transmembrane region" description="Helical" evidence="1">
    <location>
        <begin position="149"/>
        <end position="166"/>
    </location>
</feature>
<gene>
    <name evidence="2" type="ORF">FGK63_16940</name>
</gene>
<feature type="transmembrane region" description="Helical" evidence="1">
    <location>
        <begin position="99"/>
        <end position="120"/>
    </location>
</feature>